<dbReference type="InterPro" id="IPR036388">
    <property type="entry name" value="WH-like_DNA-bd_sf"/>
</dbReference>
<protein>
    <submittedName>
        <fullName evidence="3">DNA-binding PadR family transcriptional regulator</fullName>
    </submittedName>
</protein>
<dbReference type="Gene3D" id="6.10.140.190">
    <property type="match status" value="1"/>
</dbReference>
<proteinExistence type="predicted"/>
<dbReference type="Pfam" id="PF10400">
    <property type="entry name" value="Vir_act_alpha_C"/>
    <property type="match status" value="1"/>
</dbReference>
<feature type="domain" description="Transcription regulator PadR C-terminal" evidence="2">
    <location>
        <begin position="94"/>
        <end position="176"/>
    </location>
</feature>
<dbReference type="InterPro" id="IPR036390">
    <property type="entry name" value="WH_DNA-bd_sf"/>
</dbReference>
<organism evidence="3 4">
    <name type="scientific">Streptosporangium saharense</name>
    <dbReference type="NCBI Taxonomy" id="1706840"/>
    <lineage>
        <taxon>Bacteria</taxon>
        <taxon>Bacillati</taxon>
        <taxon>Actinomycetota</taxon>
        <taxon>Actinomycetes</taxon>
        <taxon>Streptosporangiales</taxon>
        <taxon>Streptosporangiaceae</taxon>
        <taxon>Streptosporangium</taxon>
    </lineage>
</organism>
<evidence type="ECO:0000313" key="4">
    <source>
        <dbReference type="Proteomes" id="UP000552644"/>
    </source>
</evidence>
<evidence type="ECO:0000313" key="3">
    <source>
        <dbReference type="EMBL" id="MBB4917271.1"/>
    </source>
</evidence>
<name>A0A7W7QP94_9ACTN</name>
<dbReference type="EMBL" id="JACHJP010000004">
    <property type="protein sequence ID" value="MBB4917271.1"/>
    <property type="molecule type" value="Genomic_DNA"/>
</dbReference>
<gene>
    <name evidence="3" type="ORF">FHS44_004379</name>
</gene>
<dbReference type="InterPro" id="IPR005149">
    <property type="entry name" value="Tscrpt_reg_PadR_N"/>
</dbReference>
<feature type="domain" description="Transcription regulator PadR N-terminal" evidence="1">
    <location>
        <begin position="11"/>
        <end position="81"/>
    </location>
</feature>
<sequence>MARRSQTEMAVLGALSMQPMTAYALREAIRDVLGHFWSESFGQIYPTLQALEQQGHVERREGPRAGSSTFVITASGTAHLHELLSEPITTTPSRNGLLLRLFFGRTLGSDRCRELILQARADAERSLADYEELRRTVAVEDAGSPDLPYIMTTISAGRHSAQALIAWTEEALTLLDGAT</sequence>
<dbReference type="GO" id="GO:0003677">
    <property type="term" value="F:DNA binding"/>
    <property type="evidence" value="ECO:0007669"/>
    <property type="project" value="UniProtKB-KW"/>
</dbReference>
<dbReference type="PANTHER" id="PTHR43252">
    <property type="entry name" value="TRANSCRIPTIONAL REGULATOR YQJI"/>
    <property type="match status" value="1"/>
</dbReference>
<accession>A0A7W7QP94</accession>
<reference evidence="3 4" key="1">
    <citation type="submission" date="2020-08" db="EMBL/GenBank/DDBJ databases">
        <title>Genomic Encyclopedia of Type Strains, Phase III (KMG-III): the genomes of soil and plant-associated and newly described type strains.</title>
        <authorList>
            <person name="Whitman W."/>
        </authorList>
    </citation>
    <scope>NUCLEOTIDE SEQUENCE [LARGE SCALE GENOMIC DNA]</scope>
    <source>
        <strain evidence="3 4">CECT 8840</strain>
    </source>
</reference>
<dbReference type="Gene3D" id="1.10.10.10">
    <property type="entry name" value="Winged helix-like DNA-binding domain superfamily/Winged helix DNA-binding domain"/>
    <property type="match status" value="1"/>
</dbReference>
<evidence type="ECO:0000259" key="1">
    <source>
        <dbReference type="Pfam" id="PF03551"/>
    </source>
</evidence>
<keyword evidence="4" id="KW-1185">Reference proteome</keyword>
<dbReference type="RefSeq" id="WP_184717370.1">
    <property type="nucleotide sequence ID" value="NZ_JACHJP010000004.1"/>
</dbReference>
<evidence type="ECO:0000259" key="2">
    <source>
        <dbReference type="Pfam" id="PF10400"/>
    </source>
</evidence>
<dbReference type="Proteomes" id="UP000552644">
    <property type="component" value="Unassembled WGS sequence"/>
</dbReference>
<keyword evidence="3" id="KW-0238">DNA-binding</keyword>
<dbReference type="InterPro" id="IPR018309">
    <property type="entry name" value="Tscrpt_reg_PadR_C"/>
</dbReference>
<dbReference type="AlphaFoldDB" id="A0A7W7QP94"/>
<dbReference type="Pfam" id="PF03551">
    <property type="entry name" value="PadR"/>
    <property type="match status" value="1"/>
</dbReference>
<dbReference type="SUPFAM" id="SSF46785">
    <property type="entry name" value="Winged helix' DNA-binding domain"/>
    <property type="match status" value="1"/>
</dbReference>
<comment type="caution">
    <text evidence="3">The sequence shown here is derived from an EMBL/GenBank/DDBJ whole genome shotgun (WGS) entry which is preliminary data.</text>
</comment>
<dbReference type="PANTHER" id="PTHR43252:SF6">
    <property type="entry name" value="NEGATIVE TRANSCRIPTION REGULATOR PADR"/>
    <property type="match status" value="1"/>
</dbReference>